<sequence length="50" mass="5193">QDPGGPISAPTLWAVNSAYPDPNFAGCGASDSQCRMRWAQRISGGSNAII</sequence>
<dbReference type="Gene3D" id="2.160.20.10">
    <property type="entry name" value="Single-stranded right-handed beta-helix, Pectin lyase-like"/>
    <property type="match status" value="1"/>
</dbReference>
<reference evidence="1 2" key="1">
    <citation type="submission" date="2017-04" db="EMBL/GenBank/DDBJ databases">
        <title>Draft genome sequence of Tuber borchii Vittad., a whitish edible truffle.</title>
        <authorList>
            <consortium name="DOE Joint Genome Institute"/>
            <person name="Murat C."/>
            <person name="Kuo A."/>
            <person name="Barry K.W."/>
            <person name="Clum A."/>
            <person name="Dockter R.B."/>
            <person name="Fauchery L."/>
            <person name="Iotti M."/>
            <person name="Kohler A."/>
            <person name="Labutti K."/>
            <person name="Lindquist E.A."/>
            <person name="Lipzen A."/>
            <person name="Ohm R.A."/>
            <person name="Wang M."/>
            <person name="Grigoriev I.V."/>
            <person name="Zambonelli A."/>
            <person name="Martin F.M."/>
        </authorList>
    </citation>
    <scope>NUCLEOTIDE SEQUENCE [LARGE SCALE GENOMIC DNA]</scope>
    <source>
        <strain evidence="1 2">Tbo3840</strain>
    </source>
</reference>
<proteinExistence type="predicted"/>
<dbReference type="Proteomes" id="UP000244722">
    <property type="component" value="Unassembled WGS sequence"/>
</dbReference>
<dbReference type="InterPro" id="IPR012334">
    <property type="entry name" value="Pectin_lyas_fold"/>
</dbReference>
<feature type="non-terminal residue" evidence="1">
    <location>
        <position position="1"/>
    </location>
</feature>
<organism evidence="1 2">
    <name type="scientific">Tuber borchii</name>
    <name type="common">White truffle</name>
    <dbReference type="NCBI Taxonomy" id="42251"/>
    <lineage>
        <taxon>Eukaryota</taxon>
        <taxon>Fungi</taxon>
        <taxon>Dikarya</taxon>
        <taxon>Ascomycota</taxon>
        <taxon>Pezizomycotina</taxon>
        <taxon>Pezizomycetes</taxon>
        <taxon>Pezizales</taxon>
        <taxon>Tuberaceae</taxon>
        <taxon>Tuber</taxon>
    </lineage>
</organism>
<dbReference type="STRING" id="42251.A0A2T6ZTU9"/>
<protein>
    <submittedName>
        <fullName evidence="1">Uncharacterized protein</fullName>
    </submittedName>
</protein>
<keyword evidence="2" id="KW-1185">Reference proteome</keyword>
<comment type="caution">
    <text evidence="1">The sequence shown here is derived from an EMBL/GenBank/DDBJ whole genome shotgun (WGS) entry which is preliminary data.</text>
</comment>
<dbReference type="EMBL" id="NESQ01000104">
    <property type="protein sequence ID" value="PUU78903.1"/>
    <property type="molecule type" value="Genomic_DNA"/>
</dbReference>
<accession>A0A2T6ZTU9</accession>
<evidence type="ECO:0000313" key="2">
    <source>
        <dbReference type="Proteomes" id="UP000244722"/>
    </source>
</evidence>
<gene>
    <name evidence="1" type="ORF">B9Z19DRAFT_981056</name>
</gene>
<dbReference type="AlphaFoldDB" id="A0A2T6ZTU9"/>
<evidence type="ECO:0000313" key="1">
    <source>
        <dbReference type="EMBL" id="PUU78903.1"/>
    </source>
</evidence>
<name>A0A2T6ZTU9_TUBBO</name>